<proteinExistence type="inferred from homology"/>
<keyword evidence="3" id="KW-0255">Endonuclease</keyword>
<feature type="domain" description="GIY-YIG" evidence="2">
    <location>
        <begin position="10"/>
        <end position="85"/>
    </location>
</feature>
<keyword evidence="3" id="KW-0378">Hydrolase</keyword>
<gene>
    <name evidence="3" type="ORF">HNQ50_002640</name>
</gene>
<dbReference type="InterPro" id="IPR000305">
    <property type="entry name" value="GIY-YIG_endonuc"/>
</dbReference>
<name>A0A840RI19_9NEIS</name>
<dbReference type="PANTHER" id="PTHR34477">
    <property type="entry name" value="UPF0213 PROTEIN YHBQ"/>
    <property type="match status" value="1"/>
</dbReference>
<comment type="caution">
    <text evidence="3">The sequence shown here is derived from an EMBL/GenBank/DDBJ whole genome shotgun (WGS) entry which is preliminary data.</text>
</comment>
<dbReference type="PROSITE" id="PS50164">
    <property type="entry name" value="GIY_YIG"/>
    <property type="match status" value="1"/>
</dbReference>
<evidence type="ECO:0000259" key="2">
    <source>
        <dbReference type="PROSITE" id="PS50164"/>
    </source>
</evidence>
<organism evidence="3 4">
    <name type="scientific">Silvimonas terrae</name>
    <dbReference type="NCBI Taxonomy" id="300266"/>
    <lineage>
        <taxon>Bacteria</taxon>
        <taxon>Pseudomonadati</taxon>
        <taxon>Pseudomonadota</taxon>
        <taxon>Betaproteobacteria</taxon>
        <taxon>Neisseriales</taxon>
        <taxon>Chitinibacteraceae</taxon>
        <taxon>Silvimonas</taxon>
    </lineage>
</organism>
<dbReference type="CDD" id="cd10456">
    <property type="entry name" value="GIY-YIG_UPF0213"/>
    <property type="match status" value="1"/>
</dbReference>
<evidence type="ECO:0000313" key="3">
    <source>
        <dbReference type="EMBL" id="MBB5191903.1"/>
    </source>
</evidence>
<keyword evidence="3" id="KW-0540">Nuclease</keyword>
<dbReference type="Pfam" id="PF01541">
    <property type="entry name" value="GIY-YIG"/>
    <property type="match status" value="1"/>
</dbReference>
<accession>A0A840RI19</accession>
<evidence type="ECO:0000256" key="1">
    <source>
        <dbReference type="ARBA" id="ARBA00007435"/>
    </source>
</evidence>
<dbReference type="Proteomes" id="UP000543030">
    <property type="component" value="Unassembled WGS sequence"/>
</dbReference>
<dbReference type="InterPro" id="IPR035901">
    <property type="entry name" value="GIY-YIG_endonuc_sf"/>
</dbReference>
<protein>
    <submittedName>
        <fullName evidence="3">Putative endonuclease</fullName>
    </submittedName>
</protein>
<reference evidence="3 4" key="1">
    <citation type="submission" date="2020-08" db="EMBL/GenBank/DDBJ databases">
        <title>Genomic Encyclopedia of Type Strains, Phase IV (KMG-IV): sequencing the most valuable type-strain genomes for metagenomic binning, comparative biology and taxonomic classification.</title>
        <authorList>
            <person name="Goeker M."/>
        </authorList>
    </citation>
    <scope>NUCLEOTIDE SEQUENCE [LARGE SCALE GENOMIC DNA]</scope>
    <source>
        <strain evidence="3 4">DSM 18233</strain>
    </source>
</reference>
<dbReference type="PANTHER" id="PTHR34477:SF1">
    <property type="entry name" value="UPF0213 PROTEIN YHBQ"/>
    <property type="match status" value="1"/>
</dbReference>
<dbReference type="GO" id="GO:0004519">
    <property type="term" value="F:endonuclease activity"/>
    <property type="evidence" value="ECO:0007669"/>
    <property type="project" value="UniProtKB-KW"/>
</dbReference>
<dbReference type="RefSeq" id="WP_184101417.1">
    <property type="nucleotide sequence ID" value="NZ_JACHHN010000005.1"/>
</dbReference>
<dbReference type="EMBL" id="JACHHN010000005">
    <property type="protein sequence ID" value="MBB5191903.1"/>
    <property type="molecule type" value="Genomic_DNA"/>
</dbReference>
<dbReference type="AlphaFoldDB" id="A0A840RI19"/>
<sequence length="109" mass="11692">MQPVAEGVTTPWFVYLIECRNGSLYTGISNDVAARYVAHASGKGARYTRANPPVRLMAVLCCADRAEASRQEYATKRLSPKAKRALCASNPPDAALLAQLADRLISPAG</sequence>
<evidence type="ECO:0000313" key="4">
    <source>
        <dbReference type="Proteomes" id="UP000543030"/>
    </source>
</evidence>
<dbReference type="Gene3D" id="3.40.1440.10">
    <property type="entry name" value="GIY-YIG endonuclease"/>
    <property type="match status" value="1"/>
</dbReference>
<keyword evidence="4" id="KW-1185">Reference proteome</keyword>
<comment type="similarity">
    <text evidence="1">Belongs to the UPF0213 family.</text>
</comment>
<dbReference type="InterPro" id="IPR050190">
    <property type="entry name" value="UPF0213_domain"/>
</dbReference>
<dbReference type="SUPFAM" id="SSF82771">
    <property type="entry name" value="GIY-YIG endonuclease"/>
    <property type="match status" value="1"/>
</dbReference>